<reference evidence="2" key="1">
    <citation type="submission" date="2016-09" db="EMBL/GenBank/DDBJ databases">
        <title>Genomics of Clostridium taeniosporum, an organism which forms endospores with ribbon-like appendages.</title>
        <authorList>
            <person name="Walker J.R."/>
        </authorList>
    </citation>
    <scope>NUCLEOTIDE SEQUENCE [LARGE SCALE GENOMIC DNA]</scope>
    <source>
        <strain evidence="2">1/k</strain>
    </source>
</reference>
<evidence type="ECO:0000313" key="1">
    <source>
        <dbReference type="EMBL" id="AOR22702.1"/>
    </source>
</evidence>
<dbReference type="OrthoDB" id="2002339at2"/>
<gene>
    <name evidence="1" type="ORF">BGI42_02800</name>
</gene>
<organism evidence="1 2">
    <name type="scientific">Clostridium taeniosporum</name>
    <dbReference type="NCBI Taxonomy" id="394958"/>
    <lineage>
        <taxon>Bacteria</taxon>
        <taxon>Bacillati</taxon>
        <taxon>Bacillota</taxon>
        <taxon>Clostridia</taxon>
        <taxon>Eubacteriales</taxon>
        <taxon>Clostridiaceae</taxon>
        <taxon>Clostridium</taxon>
    </lineage>
</organism>
<dbReference type="Proteomes" id="UP000094652">
    <property type="component" value="Chromosome"/>
</dbReference>
<dbReference type="RefSeq" id="WP_069678863.1">
    <property type="nucleotide sequence ID" value="NZ_CP017253.2"/>
</dbReference>
<sequence>MDSNKTFNKTEFAQLLEKAKGNRSINQYANETGVSAAHISRFLRELIEAPPTPETISKLVLKANNGVTYKDMMIAAGYLLEQANNDSELNIYHIRQASLVTDSPINLRNEMKLLEKKFMQIILGDLYKKSCMWSPAQFDSKIISPDMLLNIDQDGYKRWFIDFRPTPDGRNFISQMNIFNILGRISTIELYPTDKYTIAVNNEKAYHYFFRRPPISLRVNLYVMLIDIDKGEVIREELLCKYK</sequence>
<protein>
    <submittedName>
        <fullName evidence="1">Uncharacterized protein</fullName>
    </submittedName>
</protein>
<proteinExistence type="predicted"/>
<evidence type="ECO:0000313" key="2">
    <source>
        <dbReference type="Proteomes" id="UP000094652"/>
    </source>
</evidence>
<accession>A0A1D7XHA8</accession>
<keyword evidence="2" id="KW-1185">Reference proteome</keyword>
<dbReference type="EMBL" id="CP017253">
    <property type="protein sequence ID" value="AOR22702.1"/>
    <property type="molecule type" value="Genomic_DNA"/>
</dbReference>
<name>A0A1D7XHA8_9CLOT</name>
<dbReference type="KEGG" id="ctae:BGI42_02800"/>
<dbReference type="AlphaFoldDB" id="A0A1D7XHA8"/>